<reference evidence="10 11" key="1">
    <citation type="submission" date="2018-09" db="EMBL/GenBank/DDBJ databases">
        <authorList>
            <person name="Wang X."/>
            <person name="Du Z."/>
        </authorList>
    </citation>
    <scope>NUCLEOTIDE SEQUENCE [LARGE SCALE GENOMIC DNA]</scope>
    <source>
        <strain evidence="10 11">N3</strain>
    </source>
</reference>
<dbReference type="SMART" id="SM00388">
    <property type="entry name" value="HisKA"/>
    <property type="match status" value="1"/>
</dbReference>
<dbReference type="InterPro" id="IPR005467">
    <property type="entry name" value="His_kinase_dom"/>
</dbReference>
<dbReference type="SMART" id="SM00387">
    <property type="entry name" value="HATPase_c"/>
    <property type="match status" value="1"/>
</dbReference>
<keyword evidence="3" id="KW-0597">Phosphoprotein</keyword>
<dbReference type="Proteomes" id="UP000283522">
    <property type="component" value="Unassembled WGS sequence"/>
</dbReference>
<keyword evidence="8" id="KW-0472">Membrane</keyword>
<gene>
    <name evidence="10" type="ORF">D0X99_12310</name>
</gene>
<proteinExistence type="predicted"/>
<dbReference type="PANTHER" id="PTHR43711">
    <property type="entry name" value="TWO-COMPONENT HISTIDINE KINASE"/>
    <property type="match status" value="1"/>
</dbReference>
<evidence type="ECO:0000256" key="4">
    <source>
        <dbReference type="ARBA" id="ARBA00022679"/>
    </source>
</evidence>
<dbReference type="InterPro" id="IPR004358">
    <property type="entry name" value="Sig_transdc_His_kin-like_C"/>
</dbReference>
<dbReference type="InterPro" id="IPR003661">
    <property type="entry name" value="HisK_dim/P_dom"/>
</dbReference>
<dbReference type="EC" id="2.7.13.3" evidence="2"/>
<evidence type="ECO:0000256" key="8">
    <source>
        <dbReference type="SAM" id="Phobius"/>
    </source>
</evidence>
<dbReference type="OrthoDB" id="1269247at2"/>
<sequence length="648" mass="73837">MFLLFLIAWIALQQSPQAFPDSIRKVISETNDDSLKSSLFYDLSKHYYGLDQDTAIFYAENSIRLAEKLGLEKIKGNALNIKGVAQLIRSDYEDALKTHLQALKIREALQDSVGMLESNLNIGNVYYRNGEMGKAAQMYEKALVYGLATKNLRGQSLIYNNLANYHKDRWSQNQSKEDFDLALSYLQKSLAIKEELNDQRGLVNTLAQLSDLSLAQEDTKKAKAYLDRALSIAEATQDVENKLSVLNQLSGFHLKAKDFKRAKDYGLQAFDIAKNANSQFYISVTAGILVEAALGLNDYKSAYEFLAEQKIADQVMFNESRQKVREELLIQYETEKKELENQRLIQEQEYLDLSIRRRNEILIGAVLLLVFLGIMIWIQQKNHRKLKQAHDELEEAHQFAKEQNAQIQLQASDLHETNLELTKANQFRDKIFSVISHDLRAPFSSLHSIIKLWDLKLLTEEELREIMPMVARDTHALSQMLNNLLIWSKEQMDSQEFEMSSFDLEELVAENIKLLKPQADQKNLDLSFEIPSGIELKSDRERLNFILRNILTNAIKFTPAQGKILVDFPDSNEIRITDTGLGISPEKLSLLFNHRVNSQKGTEGESGTGIGLMLSKEFAESIGAKILVESELGKGTVFRILLQEGKMD</sequence>
<dbReference type="InterPro" id="IPR036097">
    <property type="entry name" value="HisK_dim/P_sf"/>
</dbReference>
<comment type="catalytic activity">
    <reaction evidence="1">
        <text>ATP + protein L-histidine = ADP + protein N-phospho-L-histidine.</text>
        <dbReference type="EC" id="2.7.13.3"/>
    </reaction>
</comment>
<feature type="coiled-coil region" evidence="7">
    <location>
        <begin position="383"/>
        <end position="410"/>
    </location>
</feature>
<evidence type="ECO:0000256" key="6">
    <source>
        <dbReference type="ARBA" id="ARBA00023012"/>
    </source>
</evidence>
<dbReference type="AlphaFoldDB" id="A0A418PRK0"/>
<evidence type="ECO:0000313" key="10">
    <source>
        <dbReference type="EMBL" id="RIW15217.1"/>
    </source>
</evidence>
<evidence type="ECO:0000256" key="3">
    <source>
        <dbReference type="ARBA" id="ARBA00022553"/>
    </source>
</evidence>
<dbReference type="PROSITE" id="PS50109">
    <property type="entry name" value="HIS_KIN"/>
    <property type="match status" value="1"/>
</dbReference>
<accession>A0A418PRK0</accession>
<dbReference type="CDD" id="cd00082">
    <property type="entry name" value="HisKA"/>
    <property type="match status" value="1"/>
</dbReference>
<dbReference type="InterPro" id="IPR050736">
    <property type="entry name" value="Sensor_HK_Regulatory"/>
</dbReference>
<protein>
    <recommendedName>
        <fullName evidence="2">histidine kinase</fullName>
        <ecNumber evidence="2">2.7.13.3</ecNumber>
    </recommendedName>
</protein>
<evidence type="ECO:0000256" key="5">
    <source>
        <dbReference type="ARBA" id="ARBA00022777"/>
    </source>
</evidence>
<dbReference type="EMBL" id="QXML01000005">
    <property type="protein sequence ID" value="RIW15217.1"/>
    <property type="molecule type" value="Genomic_DNA"/>
</dbReference>
<dbReference type="PRINTS" id="PR00344">
    <property type="entry name" value="BCTRLSENSOR"/>
</dbReference>
<keyword evidence="8" id="KW-0812">Transmembrane</keyword>
<dbReference type="SUPFAM" id="SSF48452">
    <property type="entry name" value="TPR-like"/>
    <property type="match status" value="2"/>
</dbReference>
<keyword evidence="6" id="KW-0902">Two-component regulatory system</keyword>
<feature type="domain" description="Histidine kinase" evidence="9">
    <location>
        <begin position="434"/>
        <end position="646"/>
    </location>
</feature>
<dbReference type="PANTHER" id="PTHR43711:SF28">
    <property type="entry name" value="SENSOR HISTIDINE KINASE YXDK"/>
    <property type="match status" value="1"/>
</dbReference>
<name>A0A418PRK0_9BACT</name>
<comment type="caution">
    <text evidence="10">The sequence shown here is derived from an EMBL/GenBank/DDBJ whole genome shotgun (WGS) entry which is preliminary data.</text>
</comment>
<dbReference type="Gene3D" id="1.10.287.130">
    <property type="match status" value="1"/>
</dbReference>
<keyword evidence="11" id="KW-1185">Reference proteome</keyword>
<feature type="transmembrane region" description="Helical" evidence="8">
    <location>
        <begin position="361"/>
        <end position="378"/>
    </location>
</feature>
<dbReference type="RefSeq" id="WP_119478121.1">
    <property type="nucleotide sequence ID" value="NZ_QXML01000005.1"/>
</dbReference>
<dbReference type="SMART" id="SM00028">
    <property type="entry name" value="TPR"/>
    <property type="match status" value="5"/>
</dbReference>
<dbReference type="Pfam" id="PF02518">
    <property type="entry name" value="HATPase_c"/>
    <property type="match status" value="1"/>
</dbReference>
<dbReference type="InterPro" id="IPR036890">
    <property type="entry name" value="HATPase_C_sf"/>
</dbReference>
<evidence type="ECO:0000256" key="2">
    <source>
        <dbReference type="ARBA" id="ARBA00012438"/>
    </source>
</evidence>
<keyword evidence="7" id="KW-0175">Coiled coil</keyword>
<keyword evidence="8" id="KW-1133">Transmembrane helix</keyword>
<dbReference type="Gene3D" id="1.25.40.10">
    <property type="entry name" value="Tetratricopeptide repeat domain"/>
    <property type="match status" value="2"/>
</dbReference>
<evidence type="ECO:0000256" key="1">
    <source>
        <dbReference type="ARBA" id="ARBA00000085"/>
    </source>
</evidence>
<dbReference type="InterPro" id="IPR011990">
    <property type="entry name" value="TPR-like_helical_dom_sf"/>
</dbReference>
<dbReference type="InterPro" id="IPR019734">
    <property type="entry name" value="TPR_rpt"/>
</dbReference>
<dbReference type="Gene3D" id="3.30.565.10">
    <property type="entry name" value="Histidine kinase-like ATPase, C-terminal domain"/>
    <property type="match status" value="1"/>
</dbReference>
<dbReference type="InterPro" id="IPR003594">
    <property type="entry name" value="HATPase_dom"/>
</dbReference>
<dbReference type="Pfam" id="PF13424">
    <property type="entry name" value="TPR_12"/>
    <property type="match status" value="2"/>
</dbReference>
<evidence type="ECO:0000259" key="9">
    <source>
        <dbReference type="PROSITE" id="PS50109"/>
    </source>
</evidence>
<evidence type="ECO:0000256" key="7">
    <source>
        <dbReference type="SAM" id="Coils"/>
    </source>
</evidence>
<organism evidence="10 11">
    <name type="scientific">Algoriphagus lacus</name>
    <dbReference type="NCBI Taxonomy" id="2056311"/>
    <lineage>
        <taxon>Bacteria</taxon>
        <taxon>Pseudomonadati</taxon>
        <taxon>Bacteroidota</taxon>
        <taxon>Cytophagia</taxon>
        <taxon>Cytophagales</taxon>
        <taxon>Cyclobacteriaceae</taxon>
        <taxon>Algoriphagus</taxon>
    </lineage>
</organism>
<keyword evidence="5" id="KW-0418">Kinase</keyword>
<dbReference type="SUPFAM" id="SSF47384">
    <property type="entry name" value="Homodimeric domain of signal transducing histidine kinase"/>
    <property type="match status" value="1"/>
</dbReference>
<dbReference type="GO" id="GO:0000155">
    <property type="term" value="F:phosphorelay sensor kinase activity"/>
    <property type="evidence" value="ECO:0007669"/>
    <property type="project" value="InterPro"/>
</dbReference>
<evidence type="ECO:0000313" key="11">
    <source>
        <dbReference type="Proteomes" id="UP000283522"/>
    </source>
</evidence>
<dbReference type="SUPFAM" id="SSF55874">
    <property type="entry name" value="ATPase domain of HSP90 chaperone/DNA topoisomerase II/histidine kinase"/>
    <property type="match status" value="1"/>
</dbReference>
<keyword evidence="4" id="KW-0808">Transferase</keyword>
<feature type="coiled-coil region" evidence="7">
    <location>
        <begin position="322"/>
        <end position="356"/>
    </location>
</feature>